<comment type="caution">
    <text evidence="1">The sequence shown here is derived from an EMBL/GenBank/DDBJ whole genome shotgun (WGS) entry which is preliminary data.</text>
</comment>
<evidence type="ECO:0000313" key="2">
    <source>
        <dbReference type="Proteomes" id="UP000440713"/>
    </source>
</evidence>
<dbReference type="SUPFAM" id="SSF81606">
    <property type="entry name" value="PP2C-like"/>
    <property type="match status" value="1"/>
</dbReference>
<dbReference type="AlphaFoldDB" id="A0A6N7XDW2"/>
<proteinExistence type="predicted"/>
<sequence length="290" mass="33609">MNYKIKDLVALCTSGSNIHNEDACGFKENIAWVIDGATGLNGKNFMPSETDARWYSLWWDKYLRDNITDNISLELLIKRGIREIRAEFERNLSDSHGLGFEDILKLDYPSASIALIRLNEDNMEYFVLGDCRIYTDNSCIPKIADETISNFDSQVFESMRNLNDFGYINFAEIKERVMDQIIENRLKNNIEGGYWILSFDEKAVDNAVCGICKISENMKVLMASDGYYAICDKYGIFEEKDLLKLSFDRGIVSLFDALRKFENNEDKVRFIPRFKKMDDCTCLMFKIDKE</sequence>
<dbReference type="Gene3D" id="3.60.40.10">
    <property type="entry name" value="PPM-type phosphatase domain"/>
    <property type="match status" value="1"/>
</dbReference>
<protein>
    <recommendedName>
        <fullName evidence="3">Protein phosphatase 2C</fullName>
    </recommendedName>
</protein>
<evidence type="ECO:0000313" key="1">
    <source>
        <dbReference type="EMBL" id="MST61753.1"/>
    </source>
</evidence>
<organism evidence="1 2">
    <name type="scientific">Peptostreptococcus porci</name>
    <dbReference type="NCBI Taxonomy" id="2652282"/>
    <lineage>
        <taxon>Bacteria</taxon>
        <taxon>Bacillati</taxon>
        <taxon>Bacillota</taxon>
        <taxon>Clostridia</taxon>
        <taxon>Peptostreptococcales</taxon>
        <taxon>Peptostreptococcaceae</taxon>
        <taxon>Peptostreptococcus</taxon>
    </lineage>
</organism>
<name>A0A6N7XDW2_9FIRM</name>
<evidence type="ECO:0008006" key="3">
    <source>
        <dbReference type="Google" id="ProtNLM"/>
    </source>
</evidence>
<gene>
    <name evidence="1" type="ORF">FYJ71_02040</name>
</gene>
<reference evidence="1 2" key="1">
    <citation type="submission" date="2019-08" db="EMBL/GenBank/DDBJ databases">
        <title>In-depth cultivation of the pig gut microbiome towards novel bacterial diversity and tailored functional studies.</title>
        <authorList>
            <person name="Wylensek D."/>
            <person name="Hitch T.C.A."/>
            <person name="Clavel T."/>
        </authorList>
    </citation>
    <scope>NUCLEOTIDE SEQUENCE [LARGE SCALE GENOMIC DNA]</scope>
    <source>
        <strain evidence="1 2">WCA-SAB-591-4A-A</strain>
    </source>
</reference>
<dbReference type="InterPro" id="IPR036457">
    <property type="entry name" value="PPM-type-like_dom_sf"/>
</dbReference>
<dbReference type="RefSeq" id="WP_154537139.1">
    <property type="nucleotide sequence ID" value="NZ_VUNE01000001.1"/>
</dbReference>
<dbReference type="EMBL" id="VUNE01000001">
    <property type="protein sequence ID" value="MST61753.1"/>
    <property type="molecule type" value="Genomic_DNA"/>
</dbReference>
<keyword evidence="2" id="KW-1185">Reference proteome</keyword>
<dbReference type="Proteomes" id="UP000440713">
    <property type="component" value="Unassembled WGS sequence"/>
</dbReference>
<accession>A0A6N7XDW2</accession>